<dbReference type="Proteomes" id="UP001165960">
    <property type="component" value="Unassembled WGS sequence"/>
</dbReference>
<organism evidence="1 2">
    <name type="scientific">Entomophthora muscae</name>
    <dbReference type="NCBI Taxonomy" id="34485"/>
    <lineage>
        <taxon>Eukaryota</taxon>
        <taxon>Fungi</taxon>
        <taxon>Fungi incertae sedis</taxon>
        <taxon>Zoopagomycota</taxon>
        <taxon>Entomophthoromycotina</taxon>
        <taxon>Entomophthoromycetes</taxon>
        <taxon>Entomophthorales</taxon>
        <taxon>Entomophthoraceae</taxon>
        <taxon>Entomophthora</taxon>
    </lineage>
</organism>
<evidence type="ECO:0000313" key="2">
    <source>
        <dbReference type="Proteomes" id="UP001165960"/>
    </source>
</evidence>
<gene>
    <name evidence="1" type="ORF">DSO57_1009850</name>
</gene>
<dbReference type="EMBL" id="QTSX02002161">
    <property type="protein sequence ID" value="KAJ9078156.1"/>
    <property type="molecule type" value="Genomic_DNA"/>
</dbReference>
<comment type="caution">
    <text evidence="1">The sequence shown here is derived from an EMBL/GenBank/DDBJ whole genome shotgun (WGS) entry which is preliminary data.</text>
</comment>
<protein>
    <submittedName>
        <fullName evidence="1">Uncharacterized protein</fullName>
    </submittedName>
</protein>
<keyword evidence="2" id="KW-1185">Reference proteome</keyword>
<sequence length="101" mass="11610">MIFDWLESKEKGNNWSIADFMLTSARSKETGFREDLGSNPILEMTEIKIGFLHYTCWHHLVVVRNISKKIPDTRPAHCCGARPGPQKLYPSLDGFGWDWEG</sequence>
<accession>A0ACC2TUK8</accession>
<evidence type="ECO:0000313" key="1">
    <source>
        <dbReference type="EMBL" id="KAJ9078156.1"/>
    </source>
</evidence>
<proteinExistence type="predicted"/>
<name>A0ACC2TUK8_9FUNG</name>
<reference evidence="1" key="1">
    <citation type="submission" date="2022-04" db="EMBL/GenBank/DDBJ databases">
        <title>Genome of the entomopathogenic fungus Entomophthora muscae.</title>
        <authorList>
            <person name="Elya C."/>
            <person name="Lovett B.R."/>
            <person name="Lee E."/>
            <person name="Macias A.M."/>
            <person name="Hajek A.E."/>
            <person name="De Bivort B.L."/>
            <person name="Kasson M.T."/>
            <person name="De Fine Licht H.H."/>
            <person name="Stajich J.E."/>
        </authorList>
    </citation>
    <scope>NUCLEOTIDE SEQUENCE</scope>
    <source>
        <strain evidence="1">Berkeley</strain>
    </source>
</reference>